<evidence type="ECO:0000313" key="3">
    <source>
        <dbReference type="EMBL" id="BAU90679.1"/>
    </source>
</evidence>
<name>A0A160PCJ7_9HYPH</name>
<keyword evidence="1 3" id="KW-0489">Methyltransferase</keyword>
<dbReference type="PANTHER" id="PTHR43648">
    <property type="entry name" value="ELECTRON TRANSFER FLAVOPROTEIN BETA SUBUNIT LYSINE METHYLTRANSFERASE"/>
    <property type="match status" value="1"/>
</dbReference>
<evidence type="ECO:0000256" key="2">
    <source>
        <dbReference type="ARBA" id="ARBA00022679"/>
    </source>
</evidence>
<protein>
    <submittedName>
        <fullName evidence="3">Methyltransferase protein</fullName>
    </submittedName>
</protein>
<dbReference type="SUPFAM" id="SSF53335">
    <property type="entry name" value="S-adenosyl-L-methionine-dependent methyltransferases"/>
    <property type="match status" value="1"/>
</dbReference>
<dbReference type="Pfam" id="PF06325">
    <property type="entry name" value="PrmA"/>
    <property type="match status" value="1"/>
</dbReference>
<dbReference type="Proteomes" id="UP000218288">
    <property type="component" value="Chromosome"/>
</dbReference>
<evidence type="ECO:0000313" key="4">
    <source>
        <dbReference type="Proteomes" id="UP000218288"/>
    </source>
</evidence>
<proteinExistence type="predicted"/>
<dbReference type="AlphaFoldDB" id="A0A160PCJ7"/>
<reference evidence="3 4" key="1">
    <citation type="journal article" date="2016" name="Genome Announc.">
        <title>Complete Genome Sequence of Methylobacterium populi P-1M, Isolated from Pink-Pigmented Household Biofilm.</title>
        <authorList>
            <person name="Morohoshi T."/>
            <person name="Ikeda T."/>
        </authorList>
    </citation>
    <scope>NUCLEOTIDE SEQUENCE [LARGE SCALE GENOMIC DNA]</scope>
    <source>
        <strain evidence="3 4">P-1M</strain>
    </source>
</reference>
<dbReference type="InterPro" id="IPR050078">
    <property type="entry name" value="Ribosomal_L11_MeTrfase_PrmA"/>
</dbReference>
<organism evidence="3 4">
    <name type="scientific">Methylorubrum populi</name>
    <dbReference type="NCBI Taxonomy" id="223967"/>
    <lineage>
        <taxon>Bacteria</taxon>
        <taxon>Pseudomonadati</taxon>
        <taxon>Pseudomonadota</taxon>
        <taxon>Alphaproteobacteria</taxon>
        <taxon>Hyphomicrobiales</taxon>
        <taxon>Methylobacteriaceae</taxon>
        <taxon>Methylorubrum</taxon>
    </lineage>
</organism>
<dbReference type="Gene3D" id="3.40.50.150">
    <property type="entry name" value="Vaccinia Virus protein VP39"/>
    <property type="match status" value="1"/>
</dbReference>
<sequence>MANPGAPTRDPVRFIREHTALRPVPHAPEIVLHVADEATALWQKTEDELEAIGLPPPFWAFAWAGGQALARYILDNPATVAGRRVVDFASGSGLVAIAAVKAGAAHVTASDLDPFALHAIPLNAAANGVAERITATGTDLIGTDADCVLAADIFYERDLGAAVGAWLGDLHGRGRRVLIGDPGRSYLPRERLAPLATYEVPVTRALEDAEIKRSSVWRFA</sequence>
<accession>A0A160PCJ7</accession>
<evidence type="ECO:0000256" key="1">
    <source>
        <dbReference type="ARBA" id="ARBA00022603"/>
    </source>
</evidence>
<dbReference type="RefSeq" id="WP_244573531.1">
    <property type="nucleotide sequence ID" value="NZ_AP014809.1"/>
</dbReference>
<dbReference type="EMBL" id="AP014809">
    <property type="protein sequence ID" value="BAU90679.1"/>
    <property type="molecule type" value="Genomic_DNA"/>
</dbReference>
<dbReference type="GO" id="GO:0032259">
    <property type="term" value="P:methylation"/>
    <property type="evidence" value="ECO:0007669"/>
    <property type="project" value="UniProtKB-KW"/>
</dbReference>
<dbReference type="InterPro" id="IPR029063">
    <property type="entry name" value="SAM-dependent_MTases_sf"/>
</dbReference>
<dbReference type="PANTHER" id="PTHR43648:SF1">
    <property type="entry name" value="ELECTRON TRANSFER FLAVOPROTEIN BETA SUBUNIT LYSINE METHYLTRANSFERASE"/>
    <property type="match status" value="1"/>
</dbReference>
<keyword evidence="2 3" id="KW-0808">Transferase</keyword>
<gene>
    <name evidence="3" type="ORF">MPPM_2074</name>
</gene>
<dbReference type="GO" id="GO:0016279">
    <property type="term" value="F:protein-lysine N-methyltransferase activity"/>
    <property type="evidence" value="ECO:0007669"/>
    <property type="project" value="TreeGrafter"/>
</dbReference>